<organism evidence="4 5">
    <name type="scientific">Helicocarpus griseus UAMH5409</name>
    <dbReference type="NCBI Taxonomy" id="1447875"/>
    <lineage>
        <taxon>Eukaryota</taxon>
        <taxon>Fungi</taxon>
        <taxon>Dikarya</taxon>
        <taxon>Ascomycota</taxon>
        <taxon>Pezizomycotina</taxon>
        <taxon>Eurotiomycetes</taxon>
        <taxon>Eurotiomycetidae</taxon>
        <taxon>Onygenales</taxon>
        <taxon>Ajellomycetaceae</taxon>
        <taxon>Helicocarpus</taxon>
    </lineage>
</organism>
<dbReference type="InterPro" id="IPR050789">
    <property type="entry name" value="Diverse_Enzym_Activities"/>
</dbReference>
<evidence type="ECO:0000256" key="2">
    <source>
        <dbReference type="SAM" id="SignalP"/>
    </source>
</evidence>
<dbReference type="EMBL" id="PDNB01000120">
    <property type="protein sequence ID" value="PGH06093.1"/>
    <property type="molecule type" value="Genomic_DNA"/>
</dbReference>
<evidence type="ECO:0000313" key="5">
    <source>
        <dbReference type="Proteomes" id="UP000223968"/>
    </source>
</evidence>
<comment type="caution">
    <text evidence="4">The sequence shown here is derived from an EMBL/GenBank/DDBJ whole genome shotgun (WGS) entry which is preliminary data.</text>
</comment>
<dbReference type="AlphaFoldDB" id="A0A2B7XBD5"/>
<reference evidence="4 5" key="1">
    <citation type="submission" date="2017-10" db="EMBL/GenBank/DDBJ databases">
        <title>Comparative genomics in systemic dimorphic fungi from Ajellomycetaceae.</title>
        <authorList>
            <person name="Munoz J.F."/>
            <person name="Mcewen J.G."/>
            <person name="Clay O.K."/>
            <person name="Cuomo C.A."/>
        </authorList>
    </citation>
    <scope>NUCLEOTIDE SEQUENCE [LARGE SCALE GENOMIC DNA]</scope>
    <source>
        <strain evidence="4 5">UAMH5409</strain>
    </source>
</reference>
<accession>A0A2B7XBD5</accession>
<dbReference type="SUPFAM" id="SSF56601">
    <property type="entry name" value="beta-lactamase/transpeptidase-like"/>
    <property type="match status" value="1"/>
</dbReference>
<keyword evidence="2" id="KW-0732">Signal</keyword>
<dbReference type="OrthoDB" id="5946976at2759"/>
<evidence type="ECO:0000259" key="3">
    <source>
        <dbReference type="Pfam" id="PF00144"/>
    </source>
</evidence>
<dbReference type="PANTHER" id="PTHR43283">
    <property type="entry name" value="BETA-LACTAMASE-RELATED"/>
    <property type="match status" value="1"/>
</dbReference>
<proteinExistence type="predicted"/>
<keyword evidence="1" id="KW-0378">Hydrolase</keyword>
<gene>
    <name evidence="4" type="ORF">AJ79_06627</name>
</gene>
<evidence type="ECO:0000313" key="4">
    <source>
        <dbReference type="EMBL" id="PGH06093.1"/>
    </source>
</evidence>
<sequence length="439" mass="47350">MMNVRSALGLSLLALAIGQPLTSTAVETPGQHQNTPAGADELKFGLPESVGMLRGPLEQLVANMTNYTQPANEDIPPEPGSVTIIGHQGTIVSYFAVGHADLYADVNGTHLPPEQQEVATVDTIYDMASLTKIFTTIAALQQVDSRKLALDATVASYLPAFAVNGKESITIQMLMTHTSGMQADPRPGLYAPEFKNRKQRVEAILSQTPVSTPGTAYLYSDLNYMTLMLVLETVTCQPLDALMANLTNQLGMGDTFFNHGNIEGPANPYYERTAAQEFQIDVQGEGAPKRPQPVRGSVHDENAWALDGVSGHAGLFSTVLDTAKLCQMMLNNGTYNGQRILEASAVDMLFHNFNGEVVDSPARSLGFELDKYATAGPLAGERTASHTGFTGTSMVVERDSGTFAVHFANRVHASREWGVNGEVREMVGYWVARALGREV</sequence>
<dbReference type="STRING" id="1447875.A0A2B7XBD5"/>
<dbReference type="Proteomes" id="UP000223968">
    <property type="component" value="Unassembled WGS sequence"/>
</dbReference>
<dbReference type="GO" id="GO:0016787">
    <property type="term" value="F:hydrolase activity"/>
    <property type="evidence" value="ECO:0007669"/>
    <property type="project" value="UniProtKB-KW"/>
</dbReference>
<dbReference type="InterPro" id="IPR001466">
    <property type="entry name" value="Beta-lactam-related"/>
</dbReference>
<protein>
    <recommendedName>
        <fullName evidence="3">Beta-lactamase-related domain-containing protein</fullName>
    </recommendedName>
</protein>
<dbReference type="Gene3D" id="3.40.710.10">
    <property type="entry name" value="DD-peptidase/beta-lactamase superfamily"/>
    <property type="match status" value="1"/>
</dbReference>
<feature type="chain" id="PRO_5012360670" description="Beta-lactamase-related domain-containing protein" evidence="2">
    <location>
        <begin position="19"/>
        <end position="439"/>
    </location>
</feature>
<feature type="signal peptide" evidence="2">
    <location>
        <begin position="1"/>
        <end position="18"/>
    </location>
</feature>
<name>A0A2B7XBD5_9EURO</name>
<feature type="domain" description="Beta-lactamase-related" evidence="3">
    <location>
        <begin position="79"/>
        <end position="414"/>
    </location>
</feature>
<dbReference type="PANTHER" id="PTHR43283:SF11">
    <property type="entry name" value="BETA-LACTAMASE-RELATED DOMAIN-CONTAINING PROTEIN"/>
    <property type="match status" value="1"/>
</dbReference>
<dbReference type="InterPro" id="IPR012338">
    <property type="entry name" value="Beta-lactam/transpept-like"/>
</dbReference>
<keyword evidence="5" id="KW-1185">Reference proteome</keyword>
<dbReference type="Pfam" id="PF00144">
    <property type="entry name" value="Beta-lactamase"/>
    <property type="match status" value="1"/>
</dbReference>
<evidence type="ECO:0000256" key="1">
    <source>
        <dbReference type="ARBA" id="ARBA00022801"/>
    </source>
</evidence>